<evidence type="ECO:0000259" key="2">
    <source>
        <dbReference type="Pfam" id="PF20530"/>
    </source>
</evidence>
<dbReference type="EMBL" id="MRBO01000308">
    <property type="protein sequence ID" value="KAB2585584.1"/>
    <property type="molecule type" value="Genomic_DNA"/>
</dbReference>
<dbReference type="Proteomes" id="UP001230933">
    <property type="component" value="Chromosome"/>
</dbReference>
<feature type="region of interest" description="Disordered" evidence="1">
    <location>
        <begin position="144"/>
        <end position="164"/>
    </location>
</feature>
<evidence type="ECO:0000256" key="1">
    <source>
        <dbReference type="SAM" id="MobiDB-lite"/>
    </source>
</evidence>
<name>A0A5N5ED65_RHOER</name>
<dbReference type="EMBL" id="CP124545">
    <property type="protein sequence ID" value="WGV50991.2"/>
    <property type="molecule type" value="Genomic_DNA"/>
</dbReference>
<dbReference type="Pfam" id="PF20530">
    <property type="entry name" value="DUF6745"/>
    <property type="match status" value="1"/>
</dbReference>
<organism evidence="3 5">
    <name type="scientific">Rhodococcus erythropolis</name>
    <name type="common">Arthrobacter picolinophilus</name>
    <dbReference type="NCBI Taxonomy" id="1833"/>
    <lineage>
        <taxon>Bacteria</taxon>
        <taxon>Bacillati</taxon>
        <taxon>Actinomycetota</taxon>
        <taxon>Actinomycetes</taxon>
        <taxon>Mycobacteriales</taxon>
        <taxon>Nocardiaceae</taxon>
        <taxon>Rhodococcus</taxon>
        <taxon>Rhodococcus erythropolis group</taxon>
    </lineage>
</organism>
<dbReference type="Proteomes" id="UP000325576">
    <property type="component" value="Unassembled WGS sequence"/>
</dbReference>
<sequence length="425" mass="47323">MSAAPFRSSTSRRATSTENIDIFDEDNQALETVRDVWLERGLCTRPADRSTAESAVAQLYRRSGLPKPEFVWVQSPSAGSDLIAAEGLSNKMSFDGTGLDCACGHIASMFSASRRRMNARIERRSIDWQIERWKMERRAFGGVGASVSEGSDQRGSTQRGSTQRRVNPARIIRSAIWESLHTTLFDGVAAAIRTMSTPVAGGVTWYGQQDAHRIAYYDTCHRYGLATFRSEDRELLDVQTALADSTGWWWAFDDVCIMAERPRVLHSERIPGSARGERRLHHSDSPALEFADGTKAFVLHGAIVPDWVVLDPTAERIAHERNVEIRRCAIERIGWDSYIELAGLTLVDQADDPGNAGCLLQLYASPEGWGRSGRILLAVNGSFERDGHRRRYGLHVPGWFTSALDAAGWTYGITGADYSRLVRRT</sequence>
<evidence type="ECO:0000313" key="4">
    <source>
        <dbReference type="EMBL" id="WGV50991.2"/>
    </source>
</evidence>
<dbReference type="AlphaFoldDB" id="A0A5N5ED65"/>
<dbReference type="InterPro" id="IPR046633">
    <property type="entry name" value="DUF6745"/>
</dbReference>
<feature type="compositionally biased region" description="Polar residues" evidence="1">
    <location>
        <begin position="148"/>
        <end position="164"/>
    </location>
</feature>
<gene>
    <name evidence="3" type="ORF">BS297_09620</name>
    <name evidence="4" type="ORF">QIE55_07170</name>
</gene>
<feature type="domain" description="DUF6745" evidence="2">
    <location>
        <begin position="225"/>
        <end position="419"/>
    </location>
</feature>
<dbReference type="RefSeq" id="WP_069146134.1">
    <property type="nucleotide sequence ID" value="NZ_CP124545.1"/>
</dbReference>
<reference evidence="4" key="2">
    <citation type="submission" date="2023-08" db="EMBL/GenBank/DDBJ databases">
        <title>Isolation and Characterization of Rhodococcus erythropolis MGMM8.</title>
        <authorList>
            <person name="Diabankana R.G.C."/>
            <person name="Afordoanyi D.M."/>
            <person name="Validov S.Z."/>
        </authorList>
    </citation>
    <scope>NUCLEOTIDE SEQUENCE</scope>
    <source>
        <strain evidence="4">MGMM8</strain>
    </source>
</reference>
<reference evidence="3 5" key="1">
    <citation type="journal article" date="2017" name="Poromechanics V (2013)">
        <title>Genomic Characterization of the Arsenic-Tolerant Actinobacterium, &lt;i&gt;Rhodococcus erythropolis&lt;/i&gt; S43.</title>
        <authorList>
            <person name="Retamal-Morales G."/>
            <person name="Mehnert M."/>
            <person name="Schwabe R."/>
            <person name="Tischler D."/>
            <person name="Schloemann M."/>
            <person name="Levican G.J."/>
        </authorList>
    </citation>
    <scope>NUCLEOTIDE SEQUENCE [LARGE SCALE GENOMIC DNA]</scope>
    <source>
        <strain evidence="3 5">S43</strain>
    </source>
</reference>
<protein>
    <recommendedName>
        <fullName evidence="2">DUF6745 domain-containing protein</fullName>
    </recommendedName>
</protein>
<accession>A0A5N5ED65</accession>
<evidence type="ECO:0000313" key="3">
    <source>
        <dbReference type="EMBL" id="KAB2585584.1"/>
    </source>
</evidence>
<proteinExistence type="predicted"/>
<evidence type="ECO:0000313" key="5">
    <source>
        <dbReference type="Proteomes" id="UP000325576"/>
    </source>
</evidence>